<dbReference type="RefSeq" id="WP_160723251.1">
    <property type="nucleotide sequence ID" value="NZ_SUMG01000028.1"/>
</dbReference>
<dbReference type="Proteomes" id="UP000449710">
    <property type="component" value="Unassembled WGS sequence"/>
</dbReference>
<sequence>MLKHLRFYADRDRDLDLGEKIEVFVDGNDYILREQGYVLREGSMEFTVENVDCYVASFEQLDQETLGRVIRQSDDLMRSTLMANRHRDVIVDVNNEYRIDKQNARKIENISLDKAYFLTHKDPKTVRGANSRNALLLCYTFDMDDIVEYYSNRPSSYEDVNIYAWAHNFVLTKEGDIAVDVMDMEVNKSLVFTDPQMFFDAVITSHLGEYEYEEVSVEALP</sequence>
<reference evidence="1 2" key="1">
    <citation type="submission" date="2019-04" db="EMBL/GenBank/DDBJ databases">
        <title>Isachenkonia alkalipeptolytica gen. nov. sp. nov. a new anaerobic, alkiliphilic organothrophic bacterium capable to reduce synthesized ferrihydrite isolated from a soda lake.</title>
        <authorList>
            <person name="Toshchakov S.V."/>
            <person name="Zavarzina D.G."/>
            <person name="Zhilina T.N."/>
            <person name="Kostrikina N.A."/>
            <person name="Kublanov I.V."/>
        </authorList>
    </citation>
    <scope>NUCLEOTIDE SEQUENCE [LARGE SCALE GENOMIC DNA]</scope>
    <source>
        <strain evidence="1 2">Z-1701</strain>
    </source>
</reference>
<dbReference type="EMBL" id="SUMG01000028">
    <property type="protein sequence ID" value="NBG89514.1"/>
    <property type="molecule type" value="Genomic_DNA"/>
</dbReference>
<comment type="caution">
    <text evidence="1">The sequence shown here is derived from an EMBL/GenBank/DDBJ whole genome shotgun (WGS) entry which is preliminary data.</text>
</comment>
<evidence type="ECO:0000313" key="2">
    <source>
        <dbReference type="Proteomes" id="UP000449710"/>
    </source>
</evidence>
<organism evidence="1 2">
    <name type="scientific">Isachenkonia alkalipeptolytica</name>
    <dbReference type="NCBI Taxonomy" id="2565777"/>
    <lineage>
        <taxon>Bacteria</taxon>
        <taxon>Bacillati</taxon>
        <taxon>Bacillota</taxon>
        <taxon>Clostridia</taxon>
        <taxon>Eubacteriales</taxon>
        <taxon>Clostridiaceae</taxon>
        <taxon>Isachenkonia</taxon>
    </lineage>
</organism>
<accession>A0AA43XNQ6</accession>
<evidence type="ECO:0000313" key="1">
    <source>
        <dbReference type="EMBL" id="NBG89514.1"/>
    </source>
</evidence>
<protein>
    <submittedName>
        <fullName evidence="1">Uncharacterized protein</fullName>
    </submittedName>
</protein>
<keyword evidence="2" id="KW-1185">Reference proteome</keyword>
<proteinExistence type="predicted"/>
<dbReference type="AlphaFoldDB" id="A0AA43XNQ6"/>
<gene>
    <name evidence="1" type="ORF">ISALK_13545</name>
</gene>
<name>A0AA43XNQ6_9CLOT</name>